<dbReference type="PANTHER" id="PTHR43649">
    <property type="entry name" value="ARABINOSE-BINDING PROTEIN-RELATED"/>
    <property type="match status" value="1"/>
</dbReference>
<proteinExistence type="predicted"/>
<dbReference type="EMBL" id="UINC01023932">
    <property type="protein sequence ID" value="SVA96596.1"/>
    <property type="molecule type" value="Genomic_DNA"/>
</dbReference>
<accession>A0A382A506</accession>
<reference evidence="1" key="1">
    <citation type="submission" date="2018-05" db="EMBL/GenBank/DDBJ databases">
        <authorList>
            <person name="Lanie J.A."/>
            <person name="Ng W.-L."/>
            <person name="Kazmierczak K.M."/>
            <person name="Andrzejewski T.M."/>
            <person name="Davidsen T.M."/>
            <person name="Wayne K.J."/>
            <person name="Tettelin H."/>
            <person name="Glass J.I."/>
            <person name="Rusch D."/>
            <person name="Podicherti R."/>
            <person name="Tsui H.-C.T."/>
            <person name="Winkler M.E."/>
        </authorList>
    </citation>
    <scope>NUCLEOTIDE SEQUENCE</scope>
</reference>
<sequence length="361" mass="40748">AHPEVTVVVNEFEHEAYKTAIRNFLTAEAPDVAIWFAGNRMKFFVDQNLFQDVSDVWADAGLNDSMASTKGALTVDGKQYGVPWGYYQWGVYYRKDLFDNLGLNVPKNWEEFKWVCAMLKKNGITPITIGTKYLWTAGGWFDYLNLRINGYQFHMDLTAGKVSYEDPRLDATFDAWRELIDPGYFLEDHASFSWQDAQAPQINGEAAMYLIGNFYVPTLESAGVVDKMDFFQFPTIVEGVGVGEDAPTDTMHIPSGAKNVEDAKKFLAFMSNTEAATNWAKMAGMLSPNKYADKPENRFSIMGAKMLAAADDIAQFWDRDANPDMAGASMEGFQEFMVKPDREDKIRARLEKERARIHGAL</sequence>
<dbReference type="InterPro" id="IPR050490">
    <property type="entry name" value="Bact_solute-bd_prot1"/>
</dbReference>
<dbReference type="PANTHER" id="PTHR43649:SF14">
    <property type="entry name" value="BLR3389 PROTEIN"/>
    <property type="match status" value="1"/>
</dbReference>
<name>A0A382A506_9ZZZZ</name>
<organism evidence="1">
    <name type="scientific">marine metagenome</name>
    <dbReference type="NCBI Taxonomy" id="408172"/>
    <lineage>
        <taxon>unclassified sequences</taxon>
        <taxon>metagenomes</taxon>
        <taxon>ecological metagenomes</taxon>
    </lineage>
</organism>
<gene>
    <name evidence="1" type="ORF">METZ01_LOCUS149450</name>
</gene>
<dbReference type="InterPro" id="IPR006059">
    <property type="entry name" value="SBP"/>
</dbReference>
<dbReference type="AlphaFoldDB" id="A0A382A506"/>
<protein>
    <recommendedName>
        <fullName evidence="2">Extracellular solute-binding protein</fullName>
    </recommendedName>
</protein>
<feature type="non-terminal residue" evidence="1">
    <location>
        <position position="1"/>
    </location>
</feature>
<dbReference type="SUPFAM" id="SSF53850">
    <property type="entry name" value="Periplasmic binding protein-like II"/>
    <property type="match status" value="1"/>
</dbReference>
<dbReference type="Gene3D" id="3.40.190.10">
    <property type="entry name" value="Periplasmic binding protein-like II"/>
    <property type="match status" value="2"/>
</dbReference>
<dbReference type="Pfam" id="PF01547">
    <property type="entry name" value="SBP_bac_1"/>
    <property type="match status" value="1"/>
</dbReference>
<evidence type="ECO:0000313" key="1">
    <source>
        <dbReference type="EMBL" id="SVA96596.1"/>
    </source>
</evidence>
<evidence type="ECO:0008006" key="2">
    <source>
        <dbReference type="Google" id="ProtNLM"/>
    </source>
</evidence>